<reference evidence="2 3" key="1">
    <citation type="submission" date="2018-06" db="EMBL/GenBank/DDBJ databases">
        <title>Genomic Encyclopedia of Archaeal and Bacterial Type Strains, Phase II (KMG-II): from individual species to whole genera.</title>
        <authorList>
            <person name="Goeker M."/>
        </authorList>
    </citation>
    <scope>NUCLEOTIDE SEQUENCE [LARGE SCALE GENOMIC DNA]</scope>
    <source>
        <strain evidence="2 3">DSM 21851</strain>
    </source>
</reference>
<organism evidence="2 3">
    <name type="scientific">Larkinella arboricola</name>
    <dbReference type="NCBI Taxonomy" id="643671"/>
    <lineage>
        <taxon>Bacteria</taxon>
        <taxon>Pseudomonadati</taxon>
        <taxon>Bacteroidota</taxon>
        <taxon>Cytophagia</taxon>
        <taxon>Cytophagales</taxon>
        <taxon>Spirosomataceae</taxon>
        <taxon>Larkinella</taxon>
    </lineage>
</organism>
<accession>A0A327WR45</accession>
<dbReference type="OrthoDB" id="950800at2"/>
<dbReference type="PROSITE" id="PS51257">
    <property type="entry name" value="PROKAR_LIPOPROTEIN"/>
    <property type="match status" value="1"/>
</dbReference>
<dbReference type="Proteomes" id="UP000248790">
    <property type="component" value="Unassembled WGS sequence"/>
</dbReference>
<evidence type="ECO:0008006" key="4">
    <source>
        <dbReference type="Google" id="ProtNLM"/>
    </source>
</evidence>
<name>A0A327WR45_LARAB</name>
<sequence>MKTWIRLLVLSLPVMGLFAGCSEKVEPKPITYSQLLTGTEKKAWRLVTFQVIDNGKSSGVQNASSLFEYACEADDQYVFYANEERRFEYTNGPAKCNDNEADVLIEDNWTLINGNSTLEFAFPVLGGKYPWTIKNLTENSLTIEYYFPDIEASYRFTFNSTTK</sequence>
<dbReference type="RefSeq" id="WP_111630300.1">
    <property type="nucleotide sequence ID" value="NZ_QLMC01000005.1"/>
</dbReference>
<keyword evidence="3" id="KW-1185">Reference proteome</keyword>
<comment type="caution">
    <text evidence="2">The sequence shown here is derived from an EMBL/GenBank/DDBJ whole genome shotgun (WGS) entry which is preliminary data.</text>
</comment>
<protein>
    <recommendedName>
        <fullName evidence="4">Lipocalin-like protein</fullName>
    </recommendedName>
</protein>
<dbReference type="EMBL" id="QLMC01000005">
    <property type="protein sequence ID" value="RAJ94416.1"/>
    <property type="molecule type" value="Genomic_DNA"/>
</dbReference>
<feature type="chain" id="PRO_5016279240" description="Lipocalin-like protein" evidence="1">
    <location>
        <begin position="20"/>
        <end position="163"/>
    </location>
</feature>
<evidence type="ECO:0000313" key="3">
    <source>
        <dbReference type="Proteomes" id="UP000248790"/>
    </source>
</evidence>
<keyword evidence="1" id="KW-0732">Signal</keyword>
<gene>
    <name evidence="2" type="ORF">LX87_04303</name>
</gene>
<dbReference type="AlphaFoldDB" id="A0A327WR45"/>
<evidence type="ECO:0000256" key="1">
    <source>
        <dbReference type="SAM" id="SignalP"/>
    </source>
</evidence>
<evidence type="ECO:0000313" key="2">
    <source>
        <dbReference type="EMBL" id="RAJ94416.1"/>
    </source>
</evidence>
<proteinExistence type="predicted"/>
<feature type="signal peptide" evidence="1">
    <location>
        <begin position="1"/>
        <end position="19"/>
    </location>
</feature>